<evidence type="ECO:0000256" key="6">
    <source>
        <dbReference type="SAM" id="Phobius"/>
    </source>
</evidence>
<dbReference type="InterPro" id="IPR004307">
    <property type="entry name" value="TspO_MBR"/>
</dbReference>
<dbReference type="PANTHER" id="PTHR10057:SF0">
    <property type="entry name" value="TRANSLOCATOR PROTEIN"/>
    <property type="match status" value="1"/>
</dbReference>
<protein>
    <submittedName>
        <fullName evidence="7">Tryptophan-rich sensory protein</fullName>
    </submittedName>
</protein>
<evidence type="ECO:0000313" key="8">
    <source>
        <dbReference type="Proteomes" id="UP000555728"/>
    </source>
</evidence>
<name>A0A7W6WLY9_9PROT</name>
<gene>
    <name evidence="7" type="ORF">GGD88_002962</name>
</gene>
<accession>A0A7W6WLY9</accession>
<dbReference type="PANTHER" id="PTHR10057">
    <property type="entry name" value="PERIPHERAL-TYPE BENZODIAZEPINE RECEPTOR"/>
    <property type="match status" value="1"/>
</dbReference>
<dbReference type="RefSeq" id="WP_343056382.1">
    <property type="nucleotide sequence ID" value="NZ_JACIGI010000030.1"/>
</dbReference>
<keyword evidence="5 6" id="KW-0472">Membrane</keyword>
<proteinExistence type="inferred from homology"/>
<keyword evidence="8" id="KW-1185">Reference proteome</keyword>
<dbReference type="CDD" id="cd15904">
    <property type="entry name" value="TSPO_MBR"/>
    <property type="match status" value="1"/>
</dbReference>
<dbReference type="Pfam" id="PF03073">
    <property type="entry name" value="TspO_MBR"/>
    <property type="match status" value="1"/>
</dbReference>
<feature type="transmembrane region" description="Helical" evidence="6">
    <location>
        <begin position="103"/>
        <end position="123"/>
    </location>
</feature>
<feature type="transmembrane region" description="Helical" evidence="6">
    <location>
        <begin position="46"/>
        <end position="69"/>
    </location>
</feature>
<feature type="transmembrane region" description="Helical" evidence="6">
    <location>
        <begin position="129"/>
        <end position="148"/>
    </location>
</feature>
<sequence length="164" mass="18075">METESLIALAVILAASFLTASTAAVFRPGPWYASLAKPSWVPPNWLFPPAWALMYALMSAAAFLVWLFAAPGEGTTALTVYGIQLVLNALWSPIFFGLRRMGWAFVAVMALWLAVLATTLLFFQVNYWAGLMFLPYLLWVTFASFLNLTMWRLNRRGAGATAGA</sequence>
<dbReference type="FunFam" id="1.20.1260.100:FF:000001">
    <property type="entry name" value="translocator protein 2"/>
    <property type="match status" value="1"/>
</dbReference>
<reference evidence="7 8" key="1">
    <citation type="submission" date="2020-08" db="EMBL/GenBank/DDBJ databases">
        <title>Genome sequencing of Purple Non-Sulfur Bacteria from various extreme environments.</title>
        <authorList>
            <person name="Mayer M."/>
        </authorList>
    </citation>
    <scope>NUCLEOTIDE SEQUENCE [LARGE SCALE GENOMIC DNA]</scope>
    <source>
        <strain evidence="7 8">JA135</strain>
    </source>
</reference>
<dbReference type="PIRSF" id="PIRSF005859">
    <property type="entry name" value="PBR"/>
    <property type="match status" value="1"/>
</dbReference>
<keyword evidence="3 6" id="KW-0812">Transmembrane</keyword>
<evidence type="ECO:0000256" key="5">
    <source>
        <dbReference type="ARBA" id="ARBA00023136"/>
    </source>
</evidence>
<evidence type="ECO:0000313" key="7">
    <source>
        <dbReference type="EMBL" id="MBB4287218.1"/>
    </source>
</evidence>
<feature type="transmembrane region" description="Helical" evidence="6">
    <location>
        <begin position="6"/>
        <end position="26"/>
    </location>
</feature>
<organism evidence="7 8">
    <name type="scientific">Roseospira goensis</name>
    <dbReference type="NCBI Taxonomy" id="391922"/>
    <lineage>
        <taxon>Bacteria</taxon>
        <taxon>Pseudomonadati</taxon>
        <taxon>Pseudomonadota</taxon>
        <taxon>Alphaproteobacteria</taxon>
        <taxon>Rhodospirillales</taxon>
        <taxon>Rhodospirillaceae</taxon>
        <taxon>Roseospira</taxon>
    </lineage>
</organism>
<dbReference type="EMBL" id="JACIGI010000030">
    <property type="protein sequence ID" value="MBB4287218.1"/>
    <property type="molecule type" value="Genomic_DNA"/>
</dbReference>
<evidence type="ECO:0000256" key="4">
    <source>
        <dbReference type="ARBA" id="ARBA00022989"/>
    </source>
</evidence>
<evidence type="ECO:0000256" key="1">
    <source>
        <dbReference type="ARBA" id="ARBA00004141"/>
    </source>
</evidence>
<comment type="subcellular location">
    <subcellularLocation>
        <location evidence="1">Membrane</location>
        <topology evidence="1">Multi-pass membrane protein</topology>
    </subcellularLocation>
</comment>
<dbReference type="GO" id="GO:0033013">
    <property type="term" value="P:tetrapyrrole metabolic process"/>
    <property type="evidence" value="ECO:0007669"/>
    <property type="project" value="UniProtKB-ARBA"/>
</dbReference>
<dbReference type="Proteomes" id="UP000555728">
    <property type="component" value="Unassembled WGS sequence"/>
</dbReference>
<dbReference type="InterPro" id="IPR038330">
    <property type="entry name" value="TspO/MBR-related_sf"/>
</dbReference>
<evidence type="ECO:0000256" key="2">
    <source>
        <dbReference type="ARBA" id="ARBA00007524"/>
    </source>
</evidence>
<comment type="caution">
    <text evidence="7">The sequence shown here is derived from an EMBL/GenBank/DDBJ whole genome shotgun (WGS) entry which is preliminary data.</text>
</comment>
<evidence type="ECO:0000256" key="3">
    <source>
        <dbReference type="ARBA" id="ARBA00022692"/>
    </source>
</evidence>
<keyword evidence="4 6" id="KW-1133">Transmembrane helix</keyword>
<dbReference type="Gene3D" id="1.20.1260.100">
    <property type="entry name" value="TspO/MBR protein"/>
    <property type="match status" value="1"/>
</dbReference>
<dbReference type="GO" id="GO:0016020">
    <property type="term" value="C:membrane"/>
    <property type="evidence" value="ECO:0007669"/>
    <property type="project" value="UniProtKB-SubCell"/>
</dbReference>
<dbReference type="AlphaFoldDB" id="A0A7W6WLY9"/>
<comment type="similarity">
    <text evidence="2">Belongs to the TspO/BZRP family.</text>
</comment>